<dbReference type="EMBL" id="CP076544">
    <property type="protein sequence ID" value="QWS34658.1"/>
    <property type="molecule type" value="Genomic_DNA"/>
</dbReference>
<proteinExistence type="predicted"/>
<sequence length="131" mass="13862">MTDDPVLEFAAARVDVLTVTFQTTIGFSNGTTMQFEAEFAITGPDGVRRLVDPMDPTSLAPVLALHGDTVTNATLDGADLRLHFASGTVLEAWSDDSYESWHHHGGGPERRTLIALPGGGLAVFGPPPTSD</sequence>
<organism evidence="1 2">
    <name type="scientific">Curtobacterium aetherium</name>
    <dbReference type="NCBI Taxonomy" id="2841594"/>
    <lineage>
        <taxon>Bacteria</taxon>
        <taxon>Bacillati</taxon>
        <taxon>Actinomycetota</taxon>
        <taxon>Actinomycetes</taxon>
        <taxon>Micrococcales</taxon>
        <taxon>Microbacteriaceae</taxon>
        <taxon>Curtobacterium</taxon>
    </lineage>
</organism>
<dbReference type="Proteomes" id="UP000681794">
    <property type="component" value="Chromosome"/>
</dbReference>
<name>A0ACD1E778_9MICO</name>
<keyword evidence="2" id="KW-1185">Reference proteome</keyword>
<evidence type="ECO:0000313" key="1">
    <source>
        <dbReference type="EMBL" id="QWS34658.1"/>
    </source>
</evidence>
<evidence type="ECO:0000313" key="2">
    <source>
        <dbReference type="Proteomes" id="UP000681794"/>
    </source>
</evidence>
<protein>
    <submittedName>
        <fullName evidence="1">Uncharacterized protein</fullName>
    </submittedName>
</protein>
<gene>
    <name evidence="1" type="ORF">KM842_05850</name>
</gene>
<reference evidence="1" key="1">
    <citation type="submission" date="2021-06" db="EMBL/GenBank/DDBJ databases">
        <authorList>
            <person name="Ellington A.J."/>
            <person name="Bryan N.C."/>
            <person name="Christner B.C."/>
            <person name="Reisch C.R."/>
        </authorList>
    </citation>
    <scope>NUCLEOTIDE SEQUENCE</scope>
    <source>
        <strain evidence="1">L6-1</strain>
    </source>
</reference>
<accession>A0ACD1E778</accession>